<keyword evidence="14 15" id="KW-0472">Membrane</keyword>
<dbReference type="NCBIfam" id="TIGR01511">
    <property type="entry name" value="ATPase-IB1_Cu"/>
    <property type="match status" value="1"/>
</dbReference>
<keyword evidence="8 15" id="KW-0547">Nucleotide-binding</keyword>
<evidence type="ECO:0000256" key="2">
    <source>
        <dbReference type="ARBA" id="ARBA00006024"/>
    </source>
</evidence>
<dbReference type="InterPro" id="IPR027256">
    <property type="entry name" value="P-typ_ATPase_IB"/>
</dbReference>
<dbReference type="PROSITE" id="PS00154">
    <property type="entry name" value="ATPASE_E1_E2"/>
    <property type="match status" value="1"/>
</dbReference>
<dbReference type="PANTHER" id="PTHR43520">
    <property type="entry name" value="ATP7, ISOFORM B"/>
    <property type="match status" value="1"/>
</dbReference>
<keyword evidence="9 15" id="KW-0067">ATP-binding</keyword>
<dbReference type="GO" id="GO:0005507">
    <property type="term" value="F:copper ion binding"/>
    <property type="evidence" value="ECO:0007669"/>
    <property type="project" value="TreeGrafter"/>
</dbReference>
<dbReference type="KEGG" id="sniv:SFSGTM_28750"/>
<keyword evidence="10" id="KW-0460">Magnesium</keyword>
<protein>
    <submittedName>
        <fullName evidence="17">Copper-translocating P-type ATPase</fullName>
    </submittedName>
</protein>
<dbReference type="InterPro" id="IPR023214">
    <property type="entry name" value="HAD_sf"/>
</dbReference>
<keyword evidence="18" id="KW-1185">Reference proteome</keyword>
<feature type="transmembrane region" description="Helical" evidence="15">
    <location>
        <begin position="182"/>
        <end position="205"/>
    </location>
</feature>
<feature type="domain" description="HMA" evidence="16">
    <location>
        <begin position="94"/>
        <end position="160"/>
    </location>
</feature>
<dbReference type="PRINTS" id="PR00119">
    <property type="entry name" value="CATATPASE"/>
</dbReference>
<dbReference type="AlphaFoldDB" id="A0A809SFD5"/>
<evidence type="ECO:0000256" key="3">
    <source>
        <dbReference type="ARBA" id="ARBA00022448"/>
    </source>
</evidence>
<evidence type="ECO:0000256" key="12">
    <source>
        <dbReference type="ARBA" id="ARBA00022989"/>
    </source>
</evidence>
<dbReference type="GO" id="GO:0005886">
    <property type="term" value="C:plasma membrane"/>
    <property type="evidence" value="ECO:0007669"/>
    <property type="project" value="UniProtKB-SubCell"/>
</dbReference>
<feature type="transmembrane region" description="Helical" evidence="15">
    <location>
        <begin position="783"/>
        <end position="801"/>
    </location>
</feature>
<dbReference type="SUPFAM" id="SSF81665">
    <property type="entry name" value="Calcium ATPase, transmembrane domain M"/>
    <property type="match status" value="1"/>
</dbReference>
<dbReference type="InterPro" id="IPR059000">
    <property type="entry name" value="ATPase_P-type_domA"/>
</dbReference>
<evidence type="ECO:0000256" key="7">
    <source>
        <dbReference type="ARBA" id="ARBA00022723"/>
    </source>
</evidence>
<dbReference type="InterPro" id="IPR001757">
    <property type="entry name" value="P_typ_ATPase"/>
</dbReference>
<evidence type="ECO:0000256" key="1">
    <source>
        <dbReference type="ARBA" id="ARBA00004651"/>
    </source>
</evidence>
<dbReference type="InterPro" id="IPR044492">
    <property type="entry name" value="P_typ_ATPase_HD_dom"/>
</dbReference>
<evidence type="ECO:0000256" key="4">
    <source>
        <dbReference type="ARBA" id="ARBA00022475"/>
    </source>
</evidence>
<dbReference type="Gene3D" id="2.70.150.10">
    <property type="entry name" value="Calcium-transporting ATPase, cytoplasmic transduction domain A"/>
    <property type="match status" value="1"/>
</dbReference>
<dbReference type="GO" id="GO:0043682">
    <property type="term" value="F:P-type divalent copper transporter activity"/>
    <property type="evidence" value="ECO:0007669"/>
    <property type="project" value="TreeGrafter"/>
</dbReference>
<feature type="transmembrane region" description="Helical" evidence="15">
    <location>
        <begin position="427"/>
        <end position="449"/>
    </location>
</feature>
<keyword evidence="4 15" id="KW-1003">Cell membrane</keyword>
<dbReference type="Gene3D" id="3.40.1110.10">
    <property type="entry name" value="Calcium-transporting ATPase, cytoplasmic domain N"/>
    <property type="match status" value="1"/>
</dbReference>
<keyword evidence="3" id="KW-0813">Transport</keyword>
<dbReference type="Pfam" id="PF00122">
    <property type="entry name" value="E1-E2_ATPase"/>
    <property type="match status" value="1"/>
</dbReference>
<dbReference type="Pfam" id="PF00403">
    <property type="entry name" value="HMA"/>
    <property type="match status" value="1"/>
</dbReference>
<dbReference type="CDD" id="cd02079">
    <property type="entry name" value="P-type_ATPase_HM"/>
    <property type="match status" value="1"/>
</dbReference>
<dbReference type="PROSITE" id="PS50846">
    <property type="entry name" value="HMA_2"/>
    <property type="match status" value="1"/>
</dbReference>
<keyword evidence="5" id="KW-0597">Phosphoprotein</keyword>
<dbReference type="FunFam" id="2.70.150.10:FF:000002">
    <property type="entry name" value="Copper-transporting ATPase 1, putative"/>
    <property type="match status" value="1"/>
</dbReference>
<keyword evidence="6 15" id="KW-0812">Transmembrane</keyword>
<feature type="transmembrane region" description="Helical" evidence="15">
    <location>
        <begin position="455"/>
        <end position="481"/>
    </location>
</feature>
<dbReference type="GO" id="GO:0005524">
    <property type="term" value="F:ATP binding"/>
    <property type="evidence" value="ECO:0007669"/>
    <property type="project" value="UniProtKB-UniRule"/>
</dbReference>
<dbReference type="RefSeq" id="WP_232525995.1">
    <property type="nucleotide sequence ID" value="NZ_AP021881.1"/>
</dbReference>
<dbReference type="NCBIfam" id="TIGR01494">
    <property type="entry name" value="ATPase_P-type"/>
    <property type="match status" value="1"/>
</dbReference>
<keyword evidence="11" id="KW-1278">Translocase</keyword>
<dbReference type="Pfam" id="PF12156">
    <property type="entry name" value="ATPase-cat_bd"/>
    <property type="match status" value="1"/>
</dbReference>
<organism evidence="17 18">
    <name type="scientific">Sulfuriferula nivalis</name>
    <dbReference type="NCBI Taxonomy" id="2675298"/>
    <lineage>
        <taxon>Bacteria</taxon>
        <taxon>Pseudomonadati</taxon>
        <taxon>Pseudomonadota</taxon>
        <taxon>Betaproteobacteria</taxon>
        <taxon>Nitrosomonadales</taxon>
        <taxon>Sulfuricellaceae</taxon>
        <taxon>Sulfuriferula</taxon>
    </lineage>
</organism>
<keyword evidence="13" id="KW-0406">Ion transport</keyword>
<sequence length="804" mass="86562">MIDSTSCYHCGQTIPPKIDYRVKIAGHEHGMCCRGCQAVAQSIVDNGLEAYYQSRTAMPASGQEVLPDEIKKLALYDHPDIQRSFVIVSGENAKEAVLILEGITCAACVWLNERHIRQLDGVISVEVNYASHRARVAWDERKINLSTILKEIQLLGYNAHPYNAHQADKLRKTKHKKDLQRIAIAGIASAQVMMLAVGLYAGAWYGMTQDIMELLRWFSMMLTIPVATFAAMPFYRSAWSGIKSGHLNMDVPVALAIITAFLGSVWVTVFGGAHVYYDTIGMFTLFLLATRLLETGAREKSVEAAENLLKLQPAMAMRIKDGQQSYVPVMELMPDDLILVKSGEAMAADGIVVEGESTADESLLTGESRAIIKVHGSGVIAGSVNLDSPLVIRVTGVGEDTVLAGIVRLVDKAQAEKPKIAQLADKVAAWFTWGLLLFALAVGVVWLLIDHTRAFEIVLSVLVVTCPCALSLAVPAALAAAGSHLIKKGILVLRGHAMETLAHVTHVVFDKTGTLTVGHPVIVDIRVFADISIEESLKIAASLEQISEHPLARAFVHKVEATELYPVINATNVAGQGIAAEISGVSYTIGNQGYALASKAYAITDLQINSEQATLVWLCDATRVIAVFALADDLRVDAKMAVEQLQSRGISVSILSGDAPQAVEYVARQLGVTDFLSQQRPQDKFDQLKRLQAQGAVVAMVGDGVNDAPVLSGAQVSFAMGTGTDVASQSSDVVLLSSKLTDVVAALDMGKNTLVVMRQNLIWAVVYNLTALPFAAMGYVSPWLAALGMSLSSLIVVLNALRLK</sequence>
<evidence type="ECO:0000259" key="16">
    <source>
        <dbReference type="PROSITE" id="PS50846"/>
    </source>
</evidence>
<dbReference type="InterPro" id="IPR018303">
    <property type="entry name" value="ATPase_P-typ_P_site"/>
</dbReference>
<evidence type="ECO:0000256" key="9">
    <source>
        <dbReference type="ARBA" id="ARBA00022840"/>
    </source>
</evidence>
<dbReference type="GO" id="GO:0016887">
    <property type="term" value="F:ATP hydrolysis activity"/>
    <property type="evidence" value="ECO:0007669"/>
    <property type="project" value="InterPro"/>
</dbReference>
<evidence type="ECO:0000313" key="18">
    <source>
        <dbReference type="Proteomes" id="UP000463939"/>
    </source>
</evidence>
<dbReference type="SUPFAM" id="SSF81653">
    <property type="entry name" value="Calcium ATPase, transduction domain A"/>
    <property type="match status" value="1"/>
</dbReference>
<evidence type="ECO:0000256" key="11">
    <source>
        <dbReference type="ARBA" id="ARBA00022967"/>
    </source>
</evidence>
<dbReference type="SUPFAM" id="SSF56784">
    <property type="entry name" value="HAD-like"/>
    <property type="match status" value="1"/>
</dbReference>
<dbReference type="SFLD" id="SFLDS00003">
    <property type="entry name" value="Haloacid_Dehalogenase"/>
    <property type="match status" value="1"/>
</dbReference>
<dbReference type="GO" id="GO:0055070">
    <property type="term" value="P:copper ion homeostasis"/>
    <property type="evidence" value="ECO:0007669"/>
    <property type="project" value="TreeGrafter"/>
</dbReference>
<keyword evidence="12 15" id="KW-1133">Transmembrane helix</keyword>
<dbReference type="Proteomes" id="UP000463939">
    <property type="component" value="Chromosome"/>
</dbReference>
<dbReference type="NCBIfam" id="TIGR01512">
    <property type="entry name" value="ATPase-IB2_Cd"/>
    <property type="match status" value="1"/>
</dbReference>
<dbReference type="InterPro" id="IPR008250">
    <property type="entry name" value="ATPase_P-typ_transduc_dom_A_sf"/>
</dbReference>
<evidence type="ECO:0000256" key="10">
    <source>
        <dbReference type="ARBA" id="ARBA00022842"/>
    </source>
</evidence>
<dbReference type="Pfam" id="PF00702">
    <property type="entry name" value="Hydrolase"/>
    <property type="match status" value="1"/>
</dbReference>
<evidence type="ECO:0000256" key="5">
    <source>
        <dbReference type="ARBA" id="ARBA00022553"/>
    </source>
</evidence>
<dbReference type="EMBL" id="AP021881">
    <property type="protein sequence ID" value="BBP02167.1"/>
    <property type="molecule type" value="Genomic_DNA"/>
</dbReference>
<dbReference type="Gene3D" id="3.30.70.100">
    <property type="match status" value="1"/>
</dbReference>
<evidence type="ECO:0000313" key="17">
    <source>
        <dbReference type="EMBL" id="BBP02167.1"/>
    </source>
</evidence>
<dbReference type="CDD" id="cd00371">
    <property type="entry name" value="HMA"/>
    <property type="match status" value="1"/>
</dbReference>
<reference evidence="18" key="1">
    <citation type="submission" date="2019-11" db="EMBL/GenBank/DDBJ databases">
        <title>Isolation and characterization of a novel species in the genus Sulfuriferula.</title>
        <authorList>
            <person name="Mochizuki J."/>
            <person name="Kojima H."/>
            <person name="Fukui M."/>
        </authorList>
    </citation>
    <scope>NUCLEOTIDE SEQUENCE [LARGE SCALE GENOMIC DNA]</scope>
    <source>
        <strain evidence="18">SGTM</strain>
    </source>
</reference>
<dbReference type="SUPFAM" id="SSF55008">
    <property type="entry name" value="HMA, heavy metal-associated domain"/>
    <property type="match status" value="1"/>
</dbReference>
<accession>A0A809SFD5</accession>
<feature type="transmembrane region" description="Helical" evidence="15">
    <location>
        <begin position="247"/>
        <end position="269"/>
    </location>
</feature>
<proteinExistence type="inferred from homology"/>
<dbReference type="InterPro" id="IPR036412">
    <property type="entry name" value="HAD-like_sf"/>
</dbReference>
<dbReference type="SFLD" id="SFLDF00027">
    <property type="entry name" value="p-type_atpase"/>
    <property type="match status" value="1"/>
</dbReference>
<feature type="transmembrane region" description="Helical" evidence="15">
    <location>
        <begin position="217"/>
        <end position="235"/>
    </location>
</feature>
<dbReference type="SFLD" id="SFLDG00002">
    <property type="entry name" value="C1.7:_P-type_atpase_like"/>
    <property type="match status" value="1"/>
</dbReference>
<dbReference type="InterPro" id="IPR036163">
    <property type="entry name" value="HMA_dom_sf"/>
</dbReference>
<dbReference type="Gene3D" id="3.40.50.1000">
    <property type="entry name" value="HAD superfamily/HAD-like"/>
    <property type="match status" value="1"/>
</dbReference>
<dbReference type="PANTHER" id="PTHR43520:SF5">
    <property type="entry name" value="CATION-TRANSPORTING P-TYPE ATPASE-RELATED"/>
    <property type="match status" value="1"/>
</dbReference>
<evidence type="ECO:0000256" key="14">
    <source>
        <dbReference type="ARBA" id="ARBA00023136"/>
    </source>
</evidence>
<feature type="transmembrane region" description="Helical" evidence="15">
    <location>
        <begin position="761"/>
        <end position="777"/>
    </location>
</feature>
<comment type="subcellular location">
    <subcellularLocation>
        <location evidence="1">Cell membrane</location>
        <topology evidence="1">Multi-pass membrane protein</topology>
    </subcellularLocation>
</comment>
<dbReference type="InterPro" id="IPR023299">
    <property type="entry name" value="ATPase_P-typ_cyto_dom_N"/>
</dbReference>
<evidence type="ECO:0000256" key="6">
    <source>
        <dbReference type="ARBA" id="ARBA00022692"/>
    </source>
</evidence>
<evidence type="ECO:0000256" key="13">
    <source>
        <dbReference type="ARBA" id="ARBA00023065"/>
    </source>
</evidence>
<dbReference type="PRINTS" id="PR00943">
    <property type="entry name" value="CUATPASE"/>
</dbReference>
<keyword evidence="7 15" id="KW-0479">Metal-binding</keyword>
<dbReference type="InterPro" id="IPR006121">
    <property type="entry name" value="HMA_dom"/>
</dbReference>
<comment type="similarity">
    <text evidence="2 15">Belongs to the cation transport ATPase (P-type) (TC 3.A.3) family. Type IB subfamily.</text>
</comment>
<evidence type="ECO:0000256" key="8">
    <source>
        <dbReference type="ARBA" id="ARBA00022741"/>
    </source>
</evidence>
<evidence type="ECO:0000256" key="15">
    <source>
        <dbReference type="RuleBase" id="RU362081"/>
    </source>
</evidence>
<dbReference type="NCBIfam" id="TIGR01525">
    <property type="entry name" value="ATPase-IB_hvy"/>
    <property type="match status" value="1"/>
</dbReference>
<dbReference type="InterPro" id="IPR023298">
    <property type="entry name" value="ATPase_P-typ_TM_dom_sf"/>
</dbReference>
<gene>
    <name evidence="17" type="ORF">SFSGTM_28750</name>
</gene>
<dbReference type="InterPro" id="IPR021993">
    <property type="entry name" value="ATPase-cat-bd"/>
</dbReference>
<name>A0A809SFD5_9PROT</name>